<dbReference type="GO" id="GO:0015087">
    <property type="term" value="F:cobalt ion transmembrane transporter activity"/>
    <property type="evidence" value="ECO:0007669"/>
    <property type="project" value="UniProtKB-UniRule"/>
</dbReference>
<gene>
    <name evidence="10" type="primary">cbiN</name>
    <name evidence="11" type="ORF">LR394_13465</name>
</gene>
<comment type="subunit">
    <text evidence="10">Forms an energy-coupling factor (ECF) transporter complex composed of an ATP-binding protein (A component, CbiO), a transmembrane protein (T component, CbiQ) and 2 possible substrate-capture proteins (S components, CbiM and CbiN) of unknown stoichimetry.</text>
</comment>
<evidence type="ECO:0000256" key="3">
    <source>
        <dbReference type="ARBA" id="ARBA00022475"/>
    </source>
</evidence>
<dbReference type="AlphaFoldDB" id="A0A9X1NF30"/>
<keyword evidence="5 10" id="KW-0812">Transmembrane</keyword>
<evidence type="ECO:0000313" key="12">
    <source>
        <dbReference type="Proteomes" id="UP001138997"/>
    </source>
</evidence>
<keyword evidence="4 10" id="KW-0169">Cobalamin biosynthesis</keyword>
<keyword evidence="2 10" id="KW-0813">Transport</keyword>
<evidence type="ECO:0000256" key="7">
    <source>
        <dbReference type="ARBA" id="ARBA00023065"/>
    </source>
</evidence>
<dbReference type="InterPro" id="IPR003705">
    <property type="entry name" value="CbiN"/>
</dbReference>
<protein>
    <recommendedName>
        <fullName evidence="10">Cobalt transport protein CbiN</fullName>
    </recommendedName>
    <alternativeName>
        <fullName evidence="10">Energy-coupling factor transporter probable substrate-capture protein CbiN</fullName>
        <shortName evidence="10">ECF transporter S component CbiN</shortName>
    </alternativeName>
</protein>
<dbReference type="GO" id="GO:0009236">
    <property type="term" value="P:cobalamin biosynthetic process"/>
    <property type="evidence" value="ECO:0007669"/>
    <property type="project" value="UniProtKB-UniRule"/>
</dbReference>
<feature type="transmembrane region" description="Helical" evidence="10">
    <location>
        <begin position="77"/>
        <end position="96"/>
    </location>
</feature>
<name>A0A9X1NF30_9ACTN</name>
<evidence type="ECO:0000256" key="5">
    <source>
        <dbReference type="ARBA" id="ARBA00022692"/>
    </source>
</evidence>
<comment type="pathway">
    <text evidence="10">Cofactor biosynthesis; adenosylcobalamin biosynthesis.</text>
</comment>
<keyword evidence="6 10" id="KW-1133">Transmembrane helix</keyword>
<keyword evidence="9 10" id="KW-0170">Cobalt</keyword>
<dbReference type="GO" id="GO:0005886">
    <property type="term" value="C:plasma membrane"/>
    <property type="evidence" value="ECO:0007669"/>
    <property type="project" value="UniProtKB-SubCell"/>
</dbReference>
<accession>A0A9X1NF30</accession>
<keyword evidence="12" id="KW-1185">Reference proteome</keyword>
<dbReference type="HAMAP" id="MF_00330">
    <property type="entry name" value="CbiN"/>
    <property type="match status" value="1"/>
</dbReference>
<keyword evidence="7 10" id="KW-0406">Ion transport</keyword>
<evidence type="ECO:0000256" key="4">
    <source>
        <dbReference type="ARBA" id="ARBA00022573"/>
    </source>
</evidence>
<proteinExistence type="inferred from homology"/>
<evidence type="ECO:0000256" key="6">
    <source>
        <dbReference type="ARBA" id="ARBA00022989"/>
    </source>
</evidence>
<keyword evidence="1 10" id="KW-0171">Cobalt transport</keyword>
<dbReference type="RefSeq" id="WP_231441595.1">
    <property type="nucleotide sequence ID" value="NZ_JAJOMB010000006.1"/>
</dbReference>
<keyword evidence="3 10" id="KW-1003">Cell membrane</keyword>
<evidence type="ECO:0000256" key="1">
    <source>
        <dbReference type="ARBA" id="ARBA00022426"/>
    </source>
</evidence>
<evidence type="ECO:0000256" key="9">
    <source>
        <dbReference type="ARBA" id="ARBA00023285"/>
    </source>
</evidence>
<comment type="subcellular location">
    <subcellularLocation>
        <location evidence="10">Cell membrane</location>
        <topology evidence="10">Multi-pass membrane protein</topology>
    </subcellularLocation>
</comment>
<dbReference type="NCBIfam" id="NF002780">
    <property type="entry name" value="PRK02898.1"/>
    <property type="match status" value="1"/>
</dbReference>
<comment type="function">
    <text evidence="10">Part of the energy-coupling factor (ECF) transporter complex CbiMNOQ involved in cobalt import.</text>
</comment>
<evidence type="ECO:0000313" key="11">
    <source>
        <dbReference type="EMBL" id="MCD5311913.1"/>
    </source>
</evidence>
<comment type="similarity">
    <text evidence="10">Belongs to the CbiN family.</text>
</comment>
<dbReference type="EMBL" id="JAJOMB010000006">
    <property type="protein sequence ID" value="MCD5311913.1"/>
    <property type="molecule type" value="Genomic_DNA"/>
</dbReference>
<keyword evidence="8 10" id="KW-0472">Membrane</keyword>
<organism evidence="11 12">
    <name type="scientific">Kineosporia babensis</name>
    <dbReference type="NCBI Taxonomy" id="499548"/>
    <lineage>
        <taxon>Bacteria</taxon>
        <taxon>Bacillati</taxon>
        <taxon>Actinomycetota</taxon>
        <taxon>Actinomycetes</taxon>
        <taxon>Kineosporiales</taxon>
        <taxon>Kineosporiaceae</taxon>
        <taxon>Kineosporia</taxon>
    </lineage>
</organism>
<feature type="transmembrane region" description="Helical" evidence="10">
    <location>
        <begin position="9"/>
        <end position="29"/>
    </location>
</feature>
<dbReference type="Pfam" id="PF02553">
    <property type="entry name" value="CbiN"/>
    <property type="match status" value="1"/>
</dbReference>
<sequence>MASRTPRRLAVDFALLLLVVAIFAVPLGLRLNTDGQEEGESYAGSDSSAATKVEEINPDYDVWFSPLFEPSSGEIESGLFALQAAVGAGTLGFVIGRLSGKRRRSEVPEKA</sequence>
<comment type="caution">
    <text evidence="11">The sequence shown here is derived from an EMBL/GenBank/DDBJ whole genome shotgun (WGS) entry which is preliminary data.</text>
</comment>
<evidence type="ECO:0000256" key="10">
    <source>
        <dbReference type="HAMAP-Rule" id="MF_00330"/>
    </source>
</evidence>
<dbReference type="PANTHER" id="PTHR38662">
    <property type="entry name" value="COBALT TRANSPORT PROTEIN CBIN"/>
    <property type="match status" value="1"/>
</dbReference>
<evidence type="ECO:0000256" key="2">
    <source>
        <dbReference type="ARBA" id="ARBA00022448"/>
    </source>
</evidence>
<dbReference type="Proteomes" id="UP001138997">
    <property type="component" value="Unassembled WGS sequence"/>
</dbReference>
<evidence type="ECO:0000256" key="8">
    <source>
        <dbReference type="ARBA" id="ARBA00023136"/>
    </source>
</evidence>
<reference evidence="11" key="1">
    <citation type="submission" date="2021-11" db="EMBL/GenBank/DDBJ databases">
        <title>Streptomyces corallinus and Kineosporia corallina sp. nov., two new coral-derived marine actinobacteria.</title>
        <authorList>
            <person name="Buangrab K."/>
            <person name="Sutthacheep M."/>
            <person name="Yeemin T."/>
            <person name="Harunari E."/>
            <person name="Igarashi Y."/>
            <person name="Sripreechasak P."/>
            <person name="Kanchanasin P."/>
            <person name="Tanasupawat S."/>
            <person name="Phongsopitanun W."/>
        </authorList>
    </citation>
    <scope>NUCLEOTIDE SEQUENCE</scope>
    <source>
        <strain evidence="11">JCM 31032</strain>
    </source>
</reference>
<dbReference type="PANTHER" id="PTHR38662:SF1">
    <property type="entry name" value="COBALT TRANSPORT PROTEIN CBIN"/>
    <property type="match status" value="1"/>
</dbReference>